<dbReference type="AlphaFoldDB" id="A0A917FLY8"/>
<dbReference type="Proteomes" id="UP000637643">
    <property type="component" value="Unassembled WGS sequence"/>
</dbReference>
<dbReference type="EMBL" id="BMKR01000018">
    <property type="protein sequence ID" value="GGF91824.1"/>
    <property type="molecule type" value="Genomic_DNA"/>
</dbReference>
<evidence type="ECO:0000313" key="1">
    <source>
        <dbReference type="EMBL" id="GGF91824.1"/>
    </source>
</evidence>
<reference evidence="1" key="1">
    <citation type="journal article" date="2014" name="Int. J. Syst. Evol. Microbiol.">
        <title>Complete genome sequence of Corynebacterium casei LMG S-19264T (=DSM 44701T), isolated from a smear-ripened cheese.</title>
        <authorList>
            <consortium name="US DOE Joint Genome Institute (JGI-PGF)"/>
            <person name="Walter F."/>
            <person name="Albersmeier A."/>
            <person name="Kalinowski J."/>
            <person name="Ruckert C."/>
        </authorList>
    </citation>
    <scope>NUCLEOTIDE SEQUENCE</scope>
    <source>
        <strain evidence="1">CGMCC 1.16134</strain>
    </source>
</reference>
<protein>
    <submittedName>
        <fullName evidence="1">Uncharacterized protein</fullName>
    </submittedName>
</protein>
<evidence type="ECO:0000313" key="2">
    <source>
        <dbReference type="Proteomes" id="UP000637643"/>
    </source>
</evidence>
<organism evidence="1 2">
    <name type="scientific">Paenibacillus albidus</name>
    <dbReference type="NCBI Taxonomy" id="2041023"/>
    <lineage>
        <taxon>Bacteria</taxon>
        <taxon>Bacillati</taxon>
        <taxon>Bacillota</taxon>
        <taxon>Bacilli</taxon>
        <taxon>Bacillales</taxon>
        <taxon>Paenibacillaceae</taxon>
        <taxon>Paenibacillus</taxon>
    </lineage>
</organism>
<gene>
    <name evidence="1" type="ORF">GCM10010912_41000</name>
</gene>
<reference evidence="1" key="2">
    <citation type="submission" date="2020-09" db="EMBL/GenBank/DDBJ databases">
        <authorList>
            <person name="Sun Q."/>
            <person name="Zhou Y."/>
        </authorList>
    </citation>
    <scope>NUCLEOTIDE SEQUENCE</scope>
    <source>
        <strain evidence="1">CGMCC 1.16134</strain>
    </source>
</reference>
<proteinExistence type="predicted"/>
<sequence>MPYDYPLNVQNTSLWMFEPRLNHSDVRYTLEQPSGIPYFLRICQALQLHDLNTIVICGE</sequence>
<keyword evidence="2" id="KW-1185">Reference proteome</keyword>
<comment type="caution">
    <text evidence="1">The sequence shown here is derived from an EMBL/GenBank/DDBJ whole genome shotgun (WGS) entry which is preliminary data.</text>
</comment>
<accession>A0A917FLY8</accession>
<name>A0A917FLY8_9BACL</name>